<evidence type="ECO:0000313" key="2">
    <source>
        <dbReference type="Proteomes" id="UP000035740"/>
    </source>
</evidence>
<dbReference type="AlphaFoldDB" id="A0A0J8B1B9"/>
<proteinExistence type="predicted"/>
<dbReference type="Proteomes" id="UP000035740">
    <property type="component" value="Unassembled WGS sequence"/>
</dbReference>
<feature type="non-terminal residue" evidence="1">
    <location>
        <position position="171"/>
    </location>
</feature>
<name>A0A0J8B1B9_BETVV</name>
<reference evidence="1 2" key="1">
    <citation type="journal article" date="2014" name="Nature">
        <title>The genome of the recently domesticated crop plant sugar beet (Beta vulgaris).</title>
        <authorList>
            <person name="Dohm J.C."/>
            <person name="Minoche A.E."/>
            <person name="Holtgrawe D."/>
            <person name="Capella-Gutierrez S."/>
            <person name="Zakrzewski F."/>
            <person name="Tafer H."/>
            <person name="Rupp O."/>
            <person name="Sorensen T.R."/>
            <person name="Stracke R."/>
            <person name="Reinhardt R."/>
            <person name="Goesmann A."/>
            <person name="Kraft T."/>
            <person name="Schulz B."/>
            <person name="Stadler P.F."/>
            <person name="Schmidt T."/>
            <person name="Gabaldon T."/>
            <person name="Lehrach H."/>
            <person name="Weisshaar B."/>
            <person name="Himmelbauer H."/>
        </authorList>
    </citation>
    <scope>NUCLEOTIDE SEQUENCE [LARGE SCALE GENOMIC DNA]</scope>
    <source>
        <tissue evidence="1">Taproot</tissue>
    </source>
</reference>
<keyword evidence="2" id="KW-1185">Reference proteome</keyword>
<dbReference type="Gramene" id="KMS93708">
    <property type="protein sequence ID" value="KMS93708"/>
    <property type="gene ID" value="BVRB_028760"/>
</dbReference>
<gene>
    <name evidence="1" type="ORF">BVRB_028760</name>
</gene>
<dbReference type="EMBL" id="KQ099788">
    <property type="protein sequence ID" value="KMS93708.1"/>
    <property type="molecule type" value="Genomic_DNA"/>
</dbReference>
<accession>A0A0J8B1B9</accession>
<protein>
    <submittedName>
        <fullName evidence="1">Uncharacterized protein</fullName>
    </submittedName>
</protein>
<sequence length="171" mass="18899">MSPSNQRPPPDLPGFRYDPVLNRYFAVDRSQPTPALSAPAPPPLQISSTIRHDHVCSFIRSLQYREAGLSSPLACRRCSQIRLMTPNLLRTVSSTNMLPANQAIALCDDIVIAAGTNPMSRHLSELNSVLLNDDDPLDFEPEDEPSVIGAKSPSIFTSLMVRNDYVFYSTL</sequence>
<evidence type="ECO:0000313" key="1">
    <source>
        <dbReference type="EMBL" id="KMS93708.1"/>
    </source>
</evidence>
<organism evidence="1 2">
    <name type="scientific">Beta vulgaris subsp. vulgaris</name>
    <name type="common">Beet</name>
    <dbReference type="NCBI Taxonomy" id="3555"/>
    <lineage>
        <taxon>Eukaryota</taxon>
        <taxon>Viridiplantae</taxon>
        <taxon>Streptophyta</taxon>
        <taxon>Embryophyta</taxon>
        <taxon>Tracheophyta</taxon>
        <taxon>Spermatophyta</taxon>
        <taxon>Magnoliopsida</taxon>
        <taxon>eudicotyledons</taxon>
        <taxon>Gunneridae</taxon>
        <taxon>Pentapetalae</taxon>
        <taxon>Caryophyllales</taxon>
        <taxon>Chenopodiaceae</taxon>
        <taxon>Betoideae</taxon>
        <taxon>Beta</taxon>
    </lineage>
</organism>